<organism evidence="4 5">
    <name type="scientific">Mesonia sediminis</name>
    <dbReference type="NCBI Taxonomy" id="1703946"/>
    <lineage>
        <taxon>Bacteria</taxon>
        <taxon>Pseudomonadati</taxon>
        <taxon>Bacteroidota</taxon>
        <taxon>Flavobacteriia</taxon>
        <taxon>Flavobacteriales</taxon>
        <taxon>Flavobacteriaceae</taxon>
        <taxon>Mesonia</taxon>
    </lineage>
</organism>
<comment type="similarity">
    <text evidence="3">Belongs to the arginase family.</text>
</comment>
<dbReference type="PANTHER" id="PTHR11358">
    <property type="entry name" value="ARGINASE/AGMATINASE"/>
    <property type="match status" value="1"/>
</dbReference>
<keyword evidence="5" id="KW-1185">Reference proteome</keyword>
<proteinExistence type="inferred from homology"/>
<dbReference type="InterPro" id="IPR023696">
    <property type="entry name" value="Ureohydrolase_dom_sf"/>
</dbReference>
<dbReference type="Proteomes" id="UP001597357">
    <property type="component" value="Unassembled WGS sequence"/>
</dbReference>
<protein>
    <submittedName>
        <fullName evidence="4">Formimidoylglutamase</fullName>
        <ecNumber evidence="4">3.5.3.8</ecNumber>
    </submittedName>
</protein>
<evidence type="ECO:0000256" key="3">
    <source>
        <dbReference type="PROSITE-ProRule" id="PRU00742"/>
    </source>
</evidence>
<dbReference type="PANTHER" id="PTHR11358:SF26">
    <property type="entry name" value="GUANIDINO ACID HYDROLASE, MITOCHONDRIAL"/>
    <property type="match status" value="1"/>
</dbReference>
<evidence type="ECO:0000313" key="5">
    <source>
        <dbReference type="Proteomes" id="UP001597357"/>
    </source>
</evidence>
<dbReference type="RefSeq" id="WP_379048117.1">
    <property type="nucleotide sequence ID" value="NZ_JBHULZ010000041.1"/>
</dbReference>
<dbReference type="EC" id="3.5.3.8" evidence="4"/>
<keyword evidence="2 4" id="KW-0378">Hydrolase</keyword>
<reference evidence="5" key="1">
    <citation type="journal article" date="2019" name="Int. J. Syst. Evol. Microbiol.">
        <title>The Global Catalogue of Microorganisms (GCM) 10K type strain sequencing project: providing services to taxonomists for standard genome sequencing and annotation.</title>
        <authorList>
            <consortium name="The Broad Institute Genomics Platform"/>
            <consortium name="The Broad Institute Genome Sequencing Center for Infectious Disease"/>
            <person name="Wu L."/>
            <person name="Ma J."/>
        </authorList>
    </citation>
    <scope>NUCLEOTIDE SEQUENCE [LARGE SCALE GENOMIC DNA]</scope>
    <source>
        <strain evidence="5">KCTC 42255</strain>
    </source>
</reference>
<dbReference type="SUPFAM" id="SSF52768">
    <property type="entry name" value="Arginase/deacetylase"/>
    <property type="match status" value="1"/>
</dbReference>
<dbReference type="InterPro" id="IPR006035">
    <property type="entry name" value="Ureohydrolase"/>
</dbReference>
<sequence length="386" mass="43814">MNTSFFTPLPETFFETLDLGEGSIGLQIQAYREAGAFPDLENVQVAILGVKDSRTTQAQNPDFENWEAIRKAFYHMHRGNWPLQLADLGNIRAGATPQDTYFALRECLAHCLEQNTILLILGGSQDLAYAQYRAYDNHGQMVHYVNVDAKFDLGDTAAPIGPYSYVGKMVVEEPFNLYHYSNIGYQTFYNAQEEINLLEKLYFDTYRLGEVCQQIERVEPVFRNASMASIDVNAIEPAHLAAPNLTANGFNGREICAIARYAGLGDQVSSMGLYHLDDLPNCQAANTLVAQIMWYFIEGVVYRKDENSPSAKKDFIKYQVPVDTDVLTFYKSQLTGRWWLEVPIAKKINNKLENTTLLPCTYEDYESACNQNLPAIWWKARIKNEL</sequence>
<accession>A0ABW5SFP4</accession>
<comment type="caution">
    <text evidence="4">The sequence shown here is derived from an EMBL/GenBank/DDBJ whole genome shotgun (WGS) entry which is preliminary data.</text>
</comment>
<evidence type="ECO:0000313" key="4">
    <source>
        <dbReference type="EMBL" id="MFD2698484.1"/>
    </source>
</evidence>
<dbReference type="GO" id="GO:0050415">
    <property type="term" value="F:formimidoylglutamase activity"/>
    <property type="evidence" value="ECO:0007669"/>
    <property type="project" value="UniProtKB-EC"/>
</dbReference>
<name>A0ABW5SFP4_9FLAO</name>
<dbReference type="EMBL" id="JBHULZ010000041">
    <property type="protein sequence ID" value="MFD2698484.1"/>
    <property type="molecule type" value="Genomic_DNA"/>
</dbReference>
<evidence type="ECO:0000256" key="2">
    <source>
        <dbReference type="ARBA" id="ARBA00022801"/>
    </source>
</evidence>
<dbReference type="Gene3D" id="3.40.800.10">
    <property type="entry name" value="Ureohydrolase domain"/>
    <property type="match status" value="1"/>
</dbReference>
<evidence type="ECO:0000256" key="1">
    <source>
        <dbReference type="ARBA" id="ARBA00022723"/>
    </source>
</evidence>
<dbReference type="CDD" id="cd09988">
    <property type="entry name" value="Formimidoylglutamase"/>
    <property type="match status" value="1"/>
</dbReference>
<dbReference type="Pfam" id="PF00491">
    <property type="entry name" value="Arginase"/>
    <property type="match status" value="1"/>
</dbReference>
<gene>
    <name evidence="4" type="ORF">ACFSQ0_10810</name>
</gene>
<keyword evidence="1" id="KW-0479">Metal-binding</keyword>
<dbReference type="PROSITE" id="PS51409">
    <property type="entry name" value="ARGINASE_2"/>
    <property type="match status" value="1"/>
</dbReference>